<comment type="caution">
    <text evidence="10">The sequence shown here is derived from an EMBL/GenBank/DDBJ whole genome shotgun (WGS) entry which is preliminary data.</text>
</comment>
<evidence type="ECO:0000256" key="1">
    <source>
        <dbReference type="ARBA" id="ARBA00004236"/>
    </source>
</evidence>
<dbReference type="InterPro" id="IPR043760">
    <property type="entry name" value="PycTM_dom"/>
</dbReference>
<evidence type="ECO:0000256" key="7">
    <source>
        <dbReference type="ARBA" id="ARBA00023136"/>
    </source>
</evidence>
<keyword evidence="5 8" id="KW-1133">Transmembrane helix</keyword>
<accession>A0A0B1ZS00</accession>
<feature type="transmembrane region" description="Helical" evidence="8">
    <location>
        <begin position="56"/>
        <end position="77"/>
    </location>
</feature>
<keyword evidence="7 8" id="KW-0472">Membrane</keyword>
<evidence type="ECO:0000313" key="11">
    <source>
        <dbReference type="Proteomes" id="UP000031057"/>
    </source>
</evidence>
<keyword evidence="11" id="KW-1185">Reference proteome</keyword>
<evidence type="ECO:0000256" key="5">
    <source>
        <dbReference type="ARBA" id="ARBA00022989"/>
    </source>
</evidence>
<keyword evidence="4" id="KW-0547">Nucleotide-binding</keyword>
<sequence length="173" mass="19118">MQNAYPAQAVQLVRTAIQTHLVLSQMADQKASILMGATFIVISITVGQVSNGSLPLPLLVLACFAFLSAVCAVMVVMPATRSPPLDLAKSNILFFGVFTQMPEDEFTDIVVERLATEEGMFRTMLRDVYQNGQVLRNKKYRYLGFAYRLFLAGLTLTLITYLLFGGRDIASLL</sequence>
<evidence type="ECO:0000259" key="9">
    <source>
        <dbReference type="Pfam" id="PF18967"/>
    </source>
</evidence>
<keyword evidence="6" id="KW-0051">Antiviral defense</keyword>
<keyword evidence="2" id="KW-1003">Cell membrane</keyword>
<proteinExistence type="predicted"/>
<dbReference type="Pfam" id="PF18967">
    <property type="entry name" value="PycTM"/>
    <property type="match status" value="1"/>
</dbReference>
<dbReference type="STRING" id="1348853.LK12_11125"/>
<name>A0A0B1ZS00_9SPHN</name>
<evidence type="ECO:0000256" key="3">
    <source>
        <dbReference type="ARBA" id="ARBA00022692"/>
    </source>
</evidence>
<evidence type="ECO:0000256" key="6">
    <source>
        <dbReference type="ARBA" id="ARBA00023118"/>
    </source>
</evidence>
<dbReference type="GO" id="GO:0051607">
    <property type="term" value="P:defense response to virus"/>
    <property type="evidence" value="ECO:0007669"/>
    <property type="project" value="UniProtKB-KW"/>
</dbReference>
<evidence type="ECO:0000256" key="4">
    <source>
        <dbReference type="ARBA" id="ARBA00022741"/>
    </source>
</evidence>
<dbReference type="GO" id="GO:0000166">
    <property type="term" value="F:nucleotide binding"/>
    <property type="evidence" value="ECO:0007669"/>
    <property type="project" value="UniProtKB-KW"/>
</dbReference>
<evidence type="ECO:0000313" key="10">
    <source>
        <dbReference type="EMBL" id="KHK91967.1"/>
    </source>
</evidence>
<feature type="domain" description="Pycsar effector protein" evidence="9">
    <location>
        <begin position="17"/>
        <end position="163"/>
    </location>
</feature>
<dbReference type="AlphaFoldDB" id="A0A0B1ZS00"/>
<dbReference type="Proteomes" id="UP000031057">
    <property type="component" value="Unassembled WGS sequence"/>
</dbReference>
<evidence type="ECO:0000256" key="2">
    <source>
        <dbReference type="ARBA" id="ARBA00022475"/>
    </source>
</evidence>
<feature type="transmembrane region" description="Helical" evidence="8">
    <location>
        <begin position="145"/>
        <end position="164"/>
    </location>
</feature>
<gene>
    <name evidence="10" type="ORF">LK12_11125</name>
</gene>
<reference evidence="10 11" key="1">
    <citation type="submission" date="2014-10" db="EMBL/GenBank/DDBJ databases">
        <title>Genome sequence of Novosphingobium malaysiense MUSC 273(T).</title>
        <authorList>
            <person name="Lee L.-H."/>
        </authorList>
    </citation>
    <scope>NUCLEOTIDE SEQUENCE [LARGE SCALE GENOMIC DNA]</scope>
    <source>
        <strain evidence="10 11">MUSC 273</strain>
    </source>
</reference>
<feature type="transmembrane region" description="Helical" evidence="8">
    <location>
        <begin position="31"/>
        <end position="50"/>
    </location>
</feature>
<dbReference type="GO" id="GO:0005886">
    <property type="term" value="C:plasma membrane"/>
    <property type="evidence" value="ECO:0007669"/>
    <property type="project" value="UniProtKB-SubCell"/>
</dbReference>
<protein>
    <recommendedName>
        <fullName evidence="9">Pycsar effector protein domain-containing protein</fullName>
    </recommendedName>
</protein>
<dbReference type="EMBL" id="JTDI01000003">
    <property type="protein sequence ID" value="KHK91967.1"/>
    <property type="molecule type" value="Genomic_DNA"/>
</dbReference>
<comment type="subcellular location">
    <subcellularLocation>
        <location evidence="1">Cell membrane</location>
    </subcellularLocation>
</comment>
<evidence type="ECO:0000256" key="8">
    <source>
        <dbReference type="SAM" id="Phobius"/>
    </source>
</evidence>
<keyword evidence="3 8" id="KW-0812">Transmembrane</keyword>
<organism evidence="10 11">
    <name type="scientific">Novosphingobium malaysiense</name>
    <dbReference type="NCBI Taxonomy" id="1348853"/>
    <lineage>
        <taxon>Bacteria</taxon>
        <taxon>Pseudomonadati</taxon>
        <taxon>Pseudomonadota</taxon>
        <taxon>Alphaproteobacteria</taxon>
        <taxon>Sphingomonadales</taxon>
        <taxon>Sphingomonadaceae</taxon>
        <taxon>Novosphingobium</taxon>
    </lineage>
</organism>